<feature type="compositionally biased region" description="Polar residues" evidence="2">
    <location>
        <begin position="17"/>
        <end position="32"/>
    </location>
</feature>
<keyword evidence="1" id="KW-0963">Cytoplasm</keyword>
<accession>A0AAV5W5V4</accession>
<keyword evidence="1" id="KW-0206">Cytoskeleton</keyword>
<reference evidence="4" key="1">
    <citation type="submission" date="2023-10" db="EMBL/GenBank/DDBJ databases">
        <title>Genome assembly of Pristionchus species.</title>
        <authorList>
            <person name="Yoshida K."/>
            <person name="Sommer R.J."/>
        </authorList>
    </citation>
    <scope>NUCLEOTIDE SEQUENCE</scope>
    <source>
        <strain evidence="4">RS5133</strain>
    </source>
</reference>
<evidence type="ECO:0000259" key="3">
    <source>
        <dbReference type="PROSITE" id="PS50202"/>
    </source>
</evidence>
<evidence type="ECO:0000313" key="4">
    <source>
        <dbReference type="EMBL" id="GMT25740.1"/>
    </source>
</evidence>
<comment type="function">
    <text evidence="1">Central component in molecular interactions underlying sperm crawling. Forms an extensive filament system that extends from sperm villipoda, along the leading edge of the pseudopod.</text>
</comment>
<dbReference type="AlphaFoldDB" id="A0AAV5W5V4"/>
<dbReference type="InterPro" id="IPR013783">
    <property type="entry name" value="Ig-like_fold"/>
</dbReference>
<comment type="caution">
    <text evidence="4">The sequence shown here is derived from an EMBL/GenBank/DDBJ whole genome shotgun (WGS) entry which is preliminary data.</text>
</comment>
<dbReference type="InterPro" id="IPR000535">
    <property type="entry name" value="MSP_dom"/>
</dbReference>
<gene>
    <name evidence="4" type="ORF">PFISCL1PPCAC_17037</name>
</gene>
<sequence>MADDMEQTGLDDRNDKTGNFSASKDKSVSGSQEGVVRWASKEKVGGGMKFVKPPPPLPNKPWEPQFKMQLSPPDFIKMRWLRGVCVYSELTITNHLPTPQCYKMKCTDNALFRVRPPMNFVDCGGSATVKILHTSFTLPDPTRHYFAIYHVKCTAEDVRSRNFKRIWKSSTQPDGVIRMPVCFETNDTKVTSSSKKAASTMLPPTGKAVSKSGSTETTDDKKKHSKNSSKKKKH</sequence>
<dbReference type="Proteomes" id="UP001432322">
    <property type="component" value="Unassembled WGS sequence"/>
</dbReference>
<protein>
    <recommendedName>
        <fullName evidence="1">Major sperm protein</fullName>
    </recommendedName>
</protein>
<evidence type="ECO:0000256" key="1">
    <source>
        <dbReference type="RuleBase" id="RU003425"/>
    </source>
</evidence>
<dbReference type="PROSITE" id="PS50202">
    <property type="entry name" value="MSP"/>
    <property type="match status" value="1"/>
</dbReference>
<dbReference type="EMBL" id="BTSY01000004">
    <property type="protein sequence ID" value="GMT25740.1"/>
    <property type="molecule type" value="Genomic_DNA"/>
</dbReference>
<dbReference type="PANTHER" id="PTHR21513">
    <property type="entry name" value="MAJOR SPERM PROTEIN"/>
    <property type="match status" value="1"/>
</dbReference>
<evidence type="ECO:0000313" key="5">
    <source>
        <dbReference type="Proteomes" id="UP001432322"/>
    </source>
</evidence>
<feature type="domain" description="MSP" evidence="3">
    <location>
        <begin position="67"/>
        <end position="185"/>
    </location>
</feature>
<feature type="compositionally biased region" description="Low complexity" evidence="2">
    <location>
        <begin position="191"/>
        <end position="200"/>
    </location>
</feature>
<organism evidence="4 5">
    <name type="scientific">Pristionchus fissidentatus</name>
    <dbReference type="NCBI Taxonomy" id="1538716"/>
    <lineage>
        <taxon>Eukaryota</taxon>
        <taxon>Metazoa</taxon>
        <taxon>Ecdysozoa</taxon>
        <taxon>Nematoda</taxon>
        <taxon>Chromadorea</taxon>
        <taxon>Rhabditida</taxon>
        <taxon>Rhabditina</taxon>
        <taxon>Diplogasteromorpha</taxon>
        <taxon>Diplogasteroidea</taxon>
        <taxon>Neodiplogasteridae</taxon>
        <taxon>Pristionchus</taxon>
    </lineage>
</organism>
<feature type="region of interest" description="Disordered" evidence="2">
    <location>
        <begin position="191"/>
        <end position="234"/>
    </location>
</feature>
<evidence type="ECO:0000256" key="2">
    <source>
        <dbReference type="SAM" id="MobiDB-lite"/>
    </source>
</evidence>
<dbReference type="Pfam" id="PF00635">
    <property type="entry name" value="Motile_Sperm"/>
    <property type="match status" value="1"/>
</dbReference>
<dbReference type="PANTHER" id="PTHR21513:SF19">
    <property type="entry name" value="MAJOR SPERM PROTEIN"/>
    <property type="match status" value="1"/>
</dbReference>
<dbReference type="Gene3D" id="2.60.40.10">
    <property type="entry name" value="Immunoglobulins"/>
    <property type="match status" value="1"/>
</dbReference>
<dbReference type="InterPro" id="IPR008962">
    <property type="entry name" value="PapD-like_sf"/>
</dbReference>
<feature type="compositionally biased region" description="Basic residues" evidence="2">
    <location>
        <begin position="223"/>
        <end position="234"/>
    </location>
</feature>
<keyword evidence="5" id="KW-1185">Reference proteome</keyword>
<dbReference type="SUPFAM" id="SSF49354">
    <property type="entry name" value="PapD-like"/>
    <property type="match status" value="1"/>
</dbReference>
<name>A0AAV5W5V4_9BILA</name>
<proteinExistence type="predicted"/>
<feature type="region of interest" description="Disordered" evidence="2">
    <location>
        <begin position="1"/>
        <end position="35"/>
    </location>
</feature>